<organism evidence="2 3">
    <name type="scientific">Brachionus plicatilis</name>
    <name type="common">Marine rotifer</name>
    <name type="synonym">Brachionus muelleri</name>
    <dbReference type="NCBI Taxonomy" id="10195"/>
    <lineage>
        <taxon>Eukaryota</taxon>
        <taxon>Metazoa</taxon>
        <taxon>Spiralia</taxon>
        <taxon>Gnathifera</taxon>
        <taxon>Rotifera</taxon>
        <taxon>Eurotatoria</taxon>
        <taxon>Monogononta</taxon>
        <taxon>Pseudotrocha</taxon>
        <taxon>Ploima</taxon>
        <taxon>Brachionidae</taxon>
        <taxon>Brachionus</taxon>
    </lineage>
</organism>
<comment type="caution">
    <text evidence="2">The sequence shown here is derived from an EMBL/GenBank/DDBJ whole genome shotgun (WGS) entry which is preliminary data.</text>
</comment>
<evidence type="ECO:0000256" key="1">
    <source>
        <dbReference type="SAM" id="MobiDB-lite"/>
    </source>
</evidence>
<feature type="region of interest" description="Disordered" evidence="1">
    <location>
        <begin position="1"/>
        <end position="65"/>
    </location>
</feature>
<dbReference type="Proteomes" id="UP000276133">
    <property type="component" value="Unassembled WGS sequence"/>
</dbReference>
<sequence>MRKLSFSNTNQLLSVQNNTEKTTQYKQLNNKTNQSHEFSNRYTIEKQAKVRSKKEDKIVSTASAI</sequence>
<dbReference type="AlphaFoldDB" id="A0A3M7T927"/>
<feature type="compositionally biased region" description="Basic and acidic residues" evidence="1">
    <location>
        <begin position="43"/>
        <end position="58"/>
    </location>
</feature>
<reference evidence="2 3" key="1">
    <citation type="journal article" date="2018" name="Sci. Rep.">
        <title>Genomic signatures of local adaptation to the degree of environmental predictability in rotifers.</title>
        <authorList>
            <person name="Franch-Gras L."/>
            <person name="Hahn C."/>
            <person name="Garcia-Roger E.M."/>
            <person name="Carmona M.J."/>
            <person name="Serra M."/>
            <person name="Gomez A."/>
        </authorList>
    </citation>
    <scope>NUCLEOTIDE SEQUENCE [LARGE SCALE GENOMIC DNA]</scope>
    <source>
        <strain evidence="2">HYR1</strain>
    </source>
</reference>
<proteinExistence type="predicted"/>
<keyword evidence="3" id="KW-1185">Reference proteome</keyword>
<feature type="compositionally biased region" description="Polar residues" evidence="1">
    <location>
        <begin position="1"/>
        <end position="42"/>
    </location>
</feature>
<evidence type="ECO:0000313" key="3">
    <source>
        <dbReference type="Proteomes" id="UP000276133"/>
    </source>
</evidence>
<accession>A0A3M7T927</accession>
<evidence type="ECO:0000313" key="2">
    <source>
        <dbReference type="EMBL" id="RNA44340.1"/>
    </source>
</evidence>
<name>A0A3M7T927_BRAPC</name>
<gene>
    <name evidence="2" type="ORF">BpHYR1_026893</name>
</gene>
<protein>
    <submittedName>
        <fullName evidence="2">Uncharacterized protein</fullName>
    </submittedName>
</protein>
<dbReference type="EMBL" id="REGN01000120">
    <property type="protein sequence ID" value="RNA44340.1"/>
    <property type="molecule type" value="Genomic_DNA"/>
</dbReference>